<dbReference type="Gene3D" id="1.20.58.90">
    <property type="match status" value="1"/>
</dbReference>
<name>A0A1W7AB73_9STAP</name>
<dbReference type="STRING" id="1855823.MCCS_12190"/>
<protein>
    <submittedName>
        <fullName evidence="9">Aminoacyltransferase FemB</fullName>
        <ecNumber evidence="9">2.3.2.18</ecNumber>
    </submittedName>
</protein>
<evidence type="ECO:0000256" key="6">
    <source>
        <dbReference type="ARBA" id="ARBA00022984"/>
    </source>
</evidence>
<dbReference type="OrthoDB" id="2173585at2"/>
<dbReference type="Pfam" id="PF02388">
    <property type="entry name" value="FemAB"/>
    <property type="match status" value="1"/>
</dbReference>
<keyword evidence="3" id="KW-0963">Cytoplasm</keyword>
<keyword evidence="7 9" id="KW-0012">Acyltransferase</keyword>
<dbReference type="Proteomes" id="UP000194154">
    <property type="component" value="Chromosome"/>
</dbReference>
<keyword evidence="6" id="KW-0573">Peptidoglycan synthesis</keyword>
<evidence type="ECO:0000256" key="8">
    <source>
        <dbReference type="ARBA" id="ARBA00023316"/>
    </source>
</evidence>
<dbReference type="GO" id="GO:0009252">
    <property type="term" value="P:peptidoglycan biosynthetic process"/>
    <property type="evidence" value="ECO:0007669"/>
    <property type="project" value="UniProtKB-KW"/>
</dbReference>
<evidence type="ECO:0000256" key="5">
    <source>
        <dbReference type="ARBA" id="ARBA00022960"/>
    </source>
</evidence>
<evidence type="ECO:0000313" key="10">
    <source>
        <dbReference type="Proteomes" id="UP000194154"/>
    </source>
</evidence>
<dbReference type="InterPro" id="IPR003447">
    <property type="entry name" value="FEMABX"/>
</dbReference>
<dbReference type="GeneID" id="35295347"/>
<keyword evidence="8" id="KW-0961">Cell wall biogenesis/degradation</keyword>
<gene>
    <name evidence="9" type="primary">femB</name>
    <name evidence="9" type="ORF">MCCS_12190</name>
</gene>
<dbReference type="PROSITE" id="PS51191">
    <property type="entry name" value="FEMABX"/>
    <property type="match status" value="1"/>
</dbReference>
<evidence type="ECO:0000256" key="3">
    <source>
        <dbReference type="ARBA" id="ARBA00022490"/>
    </source>
</evidence>
<keyword evidence="10" id="KW-1185">Reference proteome</keyword>
<accession>A0A1W7AB73</accession>
<dbReference type="GO" id="GO:0008360">
    <property type="term" value="P:regulation of cell shape"/>
    <property type="evidence" value="ECO:0007669"/>
    <property type="project" value="UniProtKB-KW"/>
</dbReference>
<evidence type="ECO:0000256" key="2">
    <source>
        <dbReference type="ARBA" id="ARBA00009943"/>
    </source>
</evidence>
<dbReference type="SUPFAM" id="SSF55729">
    <property type="entry name" value="Acyl-CoA N-acyltransferases (Nat)"/>
    <property type="match status" value="2"/>
</dbReference>
<evidence type="ECO:0000256" key="7">
    <source>
        <dbReference type="ARBA" id="ARBA00023315"/>
    </source>
</evidence>
<organism evidence="9 10">
    <name type="scientific">Macrococcoides canis</name>
    <dbReference type="NCBI Taxonomy" id="1855823"/>
    <lineage>
        <taxon>Bacteria</taxon>
        <taxon>Bacillati</taxon>
        <taxon>Bacillota</taxon>
        <taxon>Bacilli</taxon>
        <taxon>Bacillales</taxon>
        <taxon>Staphylococcaceae</taxon>
        <taxon>Macrococcoides</taxon>
    </lineage>
</organism>
<dbReference type="PANTHER" id="PTHR36174">
    <property type="entry name" value="LIPID II:GLYCINE GLYCYLTRANSFERASE"/>
    <property type="match status" value="1"/>
</dbReference>
<dbReference type="GO" id="GO:0005737">
    <property type="term" value="C:cytoplasm"/>
    <property type="evidence" value="ECO:0007669"/>
    <property type="project" value="UniProtKB-SubCell"/>
</dbReference>
<evidence type="ECO:0000256" key="1">
    <source>
        <dbReference type="ARBA" id="ARBA00004496"/>
    </source>
</evidence>
<dbReference type="PANTHER" id="PTHR36174:SF2">
    <property type="entry name" value="AMINOACYLTRANSFERASE FEMA"/>
    <property type="match status" value="1"/>
</dbReference>
<dbReference type="EC" id="2.3.2.18" evidence="9"/>
<dbReference type="GO" id="GO:0071555">
    <property type="term" value="P:cell wall organization"/>
    <property type="evidence" value="ECO:0007669"/>
    <property type="project" value="UniProtKB-KW"/>
</dbReference>
<dbReference type="RefSeq" id="WP_086042508.1">
    <property type="nucleotide sequence ID" value="NZ_CBCRZA010000002.1"/>
</dbReference>
<comment type="subcellular location">
    <subcellularLocation>
        <location evidence="1">Cytoplasm</location>
    </subcellularLocation>
</comment>
<keyword evidence="4 9" id="KW-0808">Transferase</keyword>
<dbReference type="AlphaFoldDB" id="A0A1W7AB73"/>
<dbReference type="KEGG" id="mcak:MCCS_12190"/>
<proteinExistence type="inferred from homology"/>
<comment type="similarity">
    <text evidence="2">Belongs to the FemABX family.</text>
</comment>
<dbReference type="GO" id="GO:0016755">
    <property type="term" value="F:aminoacyltransferase activity"/>
    <property type="evidence" value="ECO:0007669"/>
    <property type="project" value="InterPro"/>
</dbReference>
<dbReference type="Gene3D" id="3.40.630.30">
    <property type="match status" value="2"/>
</dbReference>
<evidence type="ECO:0000313" key="9">
    <source>
        <dbReference type="EMBL" id="ARQ06865.1"/>
    </source>
</evidence>
<evidence type="ECO:0000256" key="4">
    <source>
        <dbReference type="ARBA" id="ARBA00022679"/>
    </source>
</evidence>
<dbReference type="EMBL" id="CP021059">
    <property type="protein sequence ID" value="ARQ06865.1"/>
    <property type="molecule type" value="Genomic_DNA"/>
</dbReference>
<dbReference type="InterPro" id="IPR016181">
    <property type="entry name" value="Acyl_CoA_acyltransferase"/>
</dbReference>
<keyword evidence="5" id="KW-0133">Cell shape</keyword>
<reference evidence="9 10" key="1">
    <citation type="journal article" date="2017" name="Int. J. Syst. Evol. Microbiol.">
        <title>Macrococcus canis sp. nov., a skin bacterium associated with infections in dogs.</title>
        <authorList>
            <person name="Gobeli Brawand S."/>
            <person name="Cotting K."/>
            <person name="Gomez-Sanz E."/>
            <person name="Collaud A."/>
            <person name="Thomann A."/>
            <person name="Brodard I."/>
            <person name="Rodriguez-Campos S."/>
            <person name="Strauss C."/>
            <person name="Perreten V."/>
        </authorList>
    </citation>
    <scope>NUCLEOTIDE SEQUENCE [LARGE SCALE GENOMIC DNA]</scope>
    <source>
        <strain evidence="9 10">KM45013</strain>
    </source>
</reference>
<dbReference type="InterPro" id="IPR050644">
    <property type="entry name" value="PG_Glycine_Bridge_Synth"/>
</dbReference>
<sequence length="424" mass="50474">MKFTELTVEEYDQYMSKTEAMSHYFQMKENIENREQKGYPVVLLGVKEGEHVIAASLFSKIPVFGGYQYYSNRGPVMDFHDSKLVDFFFRELDRYLKRHQAVFIKIDPYWIYKCYDKDVNEKDDAANDEIIQQLKQLGYQHKGFKRGYSPDEQVRWMSVMYLQGETPQSLMKQFDSQRKRNIKKAQKYGVKVRMLHKDEIDLFLELYRETEERTGFISRPDSYMRGFNDTYGENILLPLAYIDLDEYMEQLSEELVQAETSRDQMMAKENKSEKQLKKIAQQDRDIDHIQQEMLEISELRKTDGQILNLASGMFFQNHYEVNYYSGGSSTKYNKFMGPYAMHWYMINYCLDHGYDRYNFYGVSGDFTEDSEDYGVYRFKRGFNAQIEELIGDFIKPINKPKYNAYQLLTNARIKGAQIKQRLKK</sequence>